<dbReference type="SUPFAM" id="SSF54427">
    <property type="entry name" value="NTF2-like"/>
    <property type="match status" value="1"/>
</dbReference>
<organism evidence="3 4">
    <name type="scientific">Nocardia seriolae</name>
    <dbReference type="NCBI Taxonomy" id="37332"/>
    <lineage>
        <taxon>Bacteria</taxon>
        <taxon>Bacillati</taxon>
        <taxon>Actinomycetota</taxon>
        <taxon>Actinomycetes</taxon>
        <taxon>Mycobacteriales</taxon>
        <taxon>Nocardiaceae</taxon>
        <taxon>Nocardia</taxon>
    </lineage>
</organism>
<reference evidence="2 5" key="3">
    <citation type="submission" date="2016-10" db="EMBL/GenBank/DDBJ databases">
        <title>Genome sequence of Nocardia seriolae strain EM150506, isolated from Anguila japonica.</title>
        <authorList>
            <person name="Han H.-J."/>
        </authorList>
    </citation>
    <scope>NUCLEOTIDE SEQUENCE [LARGE SCALE GENOMIC DNA]</scope>
    <source>
        <strain evidence="2 5">EM150506</strain>
    </source>
</reference>
<dbReference type="EMBL" id="CP017839">
    <property type="protein sequence ID" value="APA99296.1"/>
    <property type="molecule type" value="Genomic_DNA"/>
</dbReference>
<keyword evidence="4" id="KW-1185">Reference proteome</keyword>
<feature type="domain" description="SnoaL-like" evidence="1">
    <location>
        <begin position="6"/>
        <end position="132"/>
    </location>
</feature>
<evidence type="ECO:0000313" key="5">
    <source>
        <dbReference type="Proteomes" id="UP000180166"/>
    </source>
</evidence>
<accession>A0A0B8NAE2</accession>
<dbReference type="AlphaFoldDB" id="A0A0B8NAE2"/>
<gene>
    <name evidence="2" type="ORF">NS506_05250</name>
    <name evidence="3" type="ORF">NSK11_contig00094-0033</name>
</gene>
<evidence type="ECO:0000259" key="1">
    <source>
        <dbReference type="Pfam" id="PF13577"/>
    </source>
</evidence>
<evidence type="ECO:0000313" key="2">
    <source>
        <dbReference type="EMBL" id="APA99296.1"/>
    </source>
</evidence>
<dbReference type="GeneID" id="93374383"/>
<dbReference type="RefSeq" id="WP_033089453.1">
    <property type="nucleotide sequence ID" value="NZ_AP017900.1"/>
</dbReference>
<dbReference type="InterPro" id="IPR032710">
    <property type="entry name" value="NTF2-like_dom_sf"/>
</dbReference>
<dbReference type="OrthoDB" id="2599042at2"/>
<dbReference type="KEGG" id="nsr:NS506_05250"/>
<dbReference type="Gene3D" id="3.10.450.50">
    <property type="match status" value="1"/>
</dbReference>
<evidence type="ECO:0000313" key="3">
    <source>
        <dbReference type="EMBL" id="GAP30803.1"/>
    </source>
</evidence>
<dbReference type="Pfam" id="PF13577">
    <property type="entry name" value="SnoaL_4"/>
    <property type="match status" value="1"/>
</dbReference>
<proteinExistence type="predicted"/>
<dbReference type="EMBL" id="BBYQ01000094">
    <property type="protein sequence ID" value="GAP30803.1"/>
    <property type="molecule type" value="Genomic_DNA"/>
</dbReference>
<sequence>MTDLAALADRLDISDTITRLFVYCDQARWADLRESVFATEVFFDSGFGGPVGSRPGSDIVDDWETGLGSLDAVHHQAGNHLIEITGDTALAHADSIAVHVKNSAQHGTTRWFIGSYVLGLARTEKGWRIDRFEYKLKAIDGNADLT</sequence>
<dbReference type="Proteomes" id="UP000037179">
    <property type="component" value="Unassembled WGS sequence"/>
</dbReference>
<dbReference type="Proteomes" id="UP000180166">
    <property type="component" value="Chromosome"/>
</dbReference>
<dbReference type="InterPro" id="IPR037401">
    <property type="entry name" value="SnoaL-like"/>
</dbReference>
<name>A0A0B8NAE2_9NOCA</name>
<protein>
    <recommendedName>
        <fullName evidence="1">SnoaL-like domain-containing protein</fullName>
    </recommendedName>
</protein>
<evidence type="ECO:0000313" key="4">
    <source>
        <dbReference type="Proteomes" id="UP000037179"/>
    </source>
</evidence>
<reference evidence="3 4" key="2">
    <citation type="journal article" date="2016" name="Genome Announc.">
        <title>Draft Genome Sequence of Erythromycin- and Oxytetracycline-Sensitive Nocardia seriolae Strain U-1 (NBRC 110359).</title>
        <authorList>
            <person name="Imajoh M."/>
            <person name="Sukeda M."/>
            <person name="Shimizu M."/>
            <person name="Yamane J."/>
            <person name="Ohnishi K."/>
            <person name="Oshima S."/>
        </authorList>
    </citation>
    <scope>NUCLEOTIDE SEQUENCE [LARGE SCALE GENOMIC DNA]</scope>
    <source>
        <strain evidence="3 4">U-1</strain>
    </source>
</reference>
<reference evidence="4" key="1">
    <citation type="submission" date="2015-07" db="EMBL/GenBank/DDBJ databases">
        <title>Nocardia seriolae U-1 whole genome shotgun sequence.</title>
        <authorList>
            <person name="Imajoh M."/>
            <person name="Fukumoto Y."/>
            <person name="Sukeda M."/>
            <person name="Yamane J."/>
            <person name="Yamasaki K."/>
            <person name="Shimizu M."/>
            <person name="Ohnishi K."/>
            <person name="Oshima S."/>
        </authorList>
    </citation>
    <scope>NUCLEOTIDE SEQUENCE [LARGE SCALE GENOMIC DNA]</scope>
    <source>
        <strain evidence="4">U-1</strain>
    </source>
</reference>